<feature type="region of interest" description="Disordered" evidence="1">
    <location>
        <begin position="431"/>
        <end position="465"/>
    </location>
</feature>
<feature type="region of interest" description="Disordered" evidence="1">
    <location>
        <begin position="182"/>
        <end position="301"/>
    </location>
</feature>
<evidence type="ECO:0000313" key="3">
    <source>
        <dbReference type="EMBL" id="PFH37796.1"/>
    </source>
</evidence>
<dbReference type="GeneID" id="40305201"/>
<dbReference type="STRING" id="94643.A0A2A9MNJ6"/>
<feature type="compositionally biased region" description="Basic and acidic residues" evidence="1">
    <location>
        <begin position="226"/>
        <end position="250"/>
    </location>
</feature>
<feature type="region of interest" description="Disordered" evidence="1">
    <location>
        <begin position="543"/>
        <end position="615"/>
    </location>
</feature>
<feature type="region of interest" description="Disordered" evidence="1">
    <location>
        <begin position="313"/>
        <end position="334"/>
    </location>
</feature>
<dbReference type="Proteomes" id="UP000224006">
    <property type="component" value="Chromosome I"/>
</dbReference>
<feature type="region of interest" description="Disordered" evidence="1">
    <location>
        <begin position="37"/>
        <end position="100"/>
    </location>
</feature>
<accession>A0A2A9MNJ6</accession>
<dbReference type="VEuPathDB" id="ToxoDB:BESB_001380"/>
<protein>
    <submittedName>
        <fullName evidence="3">Uncharacterized protein</fullName>
    </submittedName>
</protein>
<feature type="signal peptide" evidence="2">
    <location>
        <begin position="1"/>
        <end position="18"/>
    </location>
</feature>
<dbReference type="OrthoDB" id="332097at2759"/>
<feature type="compositionally biased region" description="Polar residues" evidence="1">
    <location>
        <begin position="313"/>
        <end position="327"/>
    </location>
</feature>
<feature type="region of interest" description="Disordered" evidence="1">
    <location>
        <begin position="857"/>
        <end position="877"/>
    </location>
</feature>
<evidence type="ECO:0000313" key="4">
    <source>
        <dbReference type="Proteomes" id="UP000224006"/>
    </source>
</evidence>
<feature type="chain" id="PRO_5013106409" evidence="2">
    <location>
        <begin position="19"/>
        <end position="1311"/>
    </location>
</feature>
<proteinExistence type="predicted"/>
<comment type="caution">
    <text evidence="3">The sequence shown here is derived from an EMBL/GenBank/DDBJ whole genome shotgun (WGS) entry which is preliminary data.</text>
</comment>
<reference evidence="3 4" key="1">
    <citation type="submission" date="2017-09" db="EMBL/GenBank/DDBJ databases">
        <title>Genome sequencing of Besnoitia besnoiti strain Bb-Ger1.</title>
        <authorList>
            <person name="Schares G."/>
            <person name="Venepally P."/>
            <person name="Lorenzi H.A."/>
        </authorList>
    </citation>
    <scope>NUCLEOTIDE SEQUENCE [LARGE SCALE GENOMIC DNA]</scope>
    <source>
        <strain evidence="3 4">Bb-Ger1</strain>
    </source>
</reference>
<dbReference type="EMBL" id="NWUJ01000001">
    <property type="protein sequence ID" value="PFH37796.1"/>
    <property type="molecule type" value="Genomic_DNA"/>
</dbReference>
<feature type="compositionally biased region" description="Basic and acidic residues" evidence="1">
    <location>
        <begin position="1174"/>
        <end position="1198"/>
    </location>
</feature>
<feature type="compositionally biased region" description="Basic and acidic residues" evidence="1">
    <location>
        <begin position="258"/>
        <end position="268"/>
    </location>
</feature>
<feature type="compositionally biased region" description="Basic and acidic residues" evidence="1">
    <location>
        <begin position="451"/>
        <end position="465"/>
    </location>
</feature>
<keyword evidence="2" id="KW-0732">Signal</keyword>
<gene>
    <name evidence="3" type="ORF">BESB_001380</name>
</gene>
<evidence type="ECO:0000256" key="1">
    <source>
        <dbReference type="SAM" id="MobiDB-lite"/>
    </source>
</evidence>
<keyword evidence="4" id="KW-1185">Reference proteome</keyword>
<feature type="region of interest" description="Disordered" evidence="1">
    <location>
        <begin position="816"/>
        <end position="845"/>
    </location>
</feature>
<dbReference type="KEGG" id="bbes:BESB_001380"/>
<dbReference type="RefSeq" id="XP_029221805.1">
    <property type="nucleotide sequence ID" value="XM_029358893.1"/>
</dbReference>
<feature type="compositionally biased region" description="Low complexity" evidence="1">
    <location>
        <begin position="84"/>
        <end position="96"/>
    </location>
</feature>
<sequence>MLLKLVNLLSAFAPEGLQVTISARRATCILTNDAGYWPQEKTSQPRADAASASPFSASSSLDASASGEGREPSSDEAQDVEDLAAASSPPSSVSAAREPCSDREKTSFSFASVSGSSSRPGVSAFFEALPVATESMLMRAMGASVEEAARRFSPVNGKCGFLVQEIVDASLQVYSRKRVFSESATVGEETPRRPSTSPDAAGVQEGAREGEKSRTASPVATLAGDAEERQQDVRDPEGEGGERERRRQEGSRGATTRRQVDREEREMTSDDQPESSQTDSEMKSEGLLAASEAPGQRRENPTIHAASDIEALRQSQRGETPEAQTSAPDPAGDDWRGEGEWDFRYLSPDKAGVLKAPPILWLSHLTEMWPRAFEASCLSELAGNNDALLELCGLLETALRPARDRCDEGSTLGAGAASAKKPRNAFSLLMNRQKKGDADGGGAGRRVAPARRREEEKQRQREEDRPRVIVVSMPPACGGDRLLDLLCYAFGYQAVREHKLREEKRIDGLFLSMAMVSAQARASQQRHQAEQAQADAAAVVISDEEKATADPSTISSAKPCSKLRAETPPLASKAPRAAAFGEASSQAHAGREDGGKTPLRGLGEETGDVATGHVPSLPLPRLSVYDWWSLCKTDQKKLLQRKPRKQAPGRGEERTRSPPILCVARWREGEDECAAREAVNAAIDDALSVSVGRGKRGGGSDEDDDEFRDTEALRRGIRIVGLLPPPKEALVQRVLAIATAAVGAPVDRALVELLFASSGNGHQAPGSAEAAALSGILHTLHLITRTHANSRLLHAAYQYETQRQAEVQHRELASCSPSAARLSSPEEGSVPCPQQRGGSPLSLPPVSWYEAEPDYCRREDSGDAGGGSARDASSAHSTQSRLARIVQNFVLPPLERPLPLPFALAEAPLLAFWRLQQEQPISLLLQLFGSRNALAADSLAAPMHALDLLHEKFAHSQRTAFLRHRQSGETLAEVADRHGNLEALLDAFRVCARAVKLENECSGCLVLDAPDCAPAAGKASAAAGGKLQGDESSAGNCGGGVSSAGVAREAVLKENVESALLRGIPLRIGALLPETTAHFVGELVLGGVALLQHGPKGTYEPPPLGCSIEAVRKQFLTEKMIRQEKLQTRRKLEKLGESSMRVLELRRVVEDAGSLIDFDIDRRAPSVSTLSDSTETRESDERDAGVSAERTRSFDKKLLPPVPPREGYRADSSHLGSDSEDSDGWMEDDVSLFEIMSVSTMLRCAEPLRRTFLTEGRLLENLASSRSKGGRRARAFKKRASAFPDDAKLAKVAASLRDFQAEHQSRLSMKV</sequence>
<feature type="region of interest" description="Disordered" evidence="1">
    <location>
        <begin position="1167"/>
        <end position="1223"/>
    </location>
</feature>
<organism evidence="3 4">
    <name type="scientific">Besnoitia besnoiti</name>
    <name type="common">Apicomplexan protozoan</name>
    <dbReference type="NCBI Taxonomy" id="94643"/>
    <lineage>
        <taxon>Eukaryota</taxon>
        <taxon>Sar</taxon>
        <taxon>Alveolata</taxon>
        <taxon>Apicomplexa</taxon>
        <taxon>Conoidasida</taxon>
        <taxon>Coccidia</taxon>
        <taxon>Eucoccidiorida</taxon>
        <taxon>Eimeriorina</taxon>
        <taxon>Sarcocystidae</taxon>
        <taxon>Besnoitia</taxon>
    </lineage>
</organism>
<name>A0A2A9MNJ6_BESBE</name>
<evidence type="ECO:0000256" key="2">
    <source>
        <dbReference type="SAM" id="SignalP"/>
    </source>
</evidence>
<feature type="compositionally biased region" description="Low complexity" evidence="1">
    <location>
        <begin position="47"/>
        <end position="66"/>
    </location>
</feature>